<dbReference type="InterPro" id="IPR017439">
    <property type="entry name" value="Amidohydrolase"/>
</dbReference>
<proteinExistence type="predicted"/>
<keyword evidence="1 4" id="KW-0378">Hydrolase</keyword>
<dbReference type="PIRSF" id="PIRSF005962">
    <property type="entry name" value="Pept_M20D_amidohydro"/>
    <property type="match status" value="1"/>
</dbReference>
<sequence>MEALEEFLRKEFYWLHRHPEVSFEEVETTAHLRSLLVESGVRVLNLPLKTGVVAEVGAGRPVMALRADIDALPITEQTGLPYQSEKTGVMHACGHDFHMASVLGATMLLREQKNLPGTVRLIFQPAEEAPGGAKLIMNTGVLDDVQAIFGLHCSPLLPVGTLGIREGAVTASVDRFLICFRGKGTHAAHPERGIDPIPVAAAFIQAAQTIVTRNIEPSEAGLVSITHVEAGNTWNVIPDEALVEGTTRCLSAETRVLIRRRIHELAEQIAAAYGAEAVTDWYEGPPATDNTQKWTALARRIAHEQNLAVEEAPTSLAGEDFAFYQERLPGCFVLTGTGASAANHNAEFRVDPCALLPTASYLAALVRASFAEYKD</sequence>
<dbReference type="Proteomes" id="UP000543804">
    <property type="component" value="Unassembled WGS sequence"/>
</dbReference>
<evidence type="ECO:0000313" key="5">
    <source>
        <dbReference type="Proteomes" id="UP000543804"/>
    </source>
</evidence>
<gene>
    <name evidence="4" type="ORF">HF878_04095</name>
</gene>
<dbReference type="Gene3D" id="3.40.630.10">
    <property type="entry name" value="Zn peptidases"/>
    <property type="match status" value="1"/>
</dbReference>
<organism evidence="4 5">
    <name type="scientific">Selenomonas bovis</name>
    <dbReference type="NCBI Taxonomy" id="416586"/>
    <lineage>
        <taxon>Bacteria</taxon>
        <taxon>Bacillati</taxon>
        <taxon>Bacillota</taxon>
        <taxon>Negativicutes</taxon>
        <taxon>Selenomonadales</taxon>
        <taxon>Selenomonadaceae</taxon>
        <taxon>Selenomonas</taxon>
    </lineage>
</organism>
<evidence type="ECO:0000256" key="1">
    <source>
        <dbReference type="ARBA" id="ARBA00022801"/>
    </source>
</evidence>
<feature type="binding site" evidence="2">
    <location>
        <position position="128"/>
    </location>
    <ligand>
        <name>Mn(2+)</name>
        <dbReference type="ChEBI" id="CHEBI:29035"/>
        <label>2</label>
    </ligand>
</feature>
<dbReference type="PANTHER" id="PTHR11014">
    <property type="entry name" value="PEPTIDASE M20 FAMILY MEMBER"/>
    <property type="match status" value="1"/>
</dbReference>
<dbReference type="Gene3D" id="3.30.70.360">
    <property type="match status" value="1"/>
</dbReference>
<dbReference type="InterPro" id="IPR011650">
    <property type="entry name" value="Peptidase_M20_dimer"/>
</dbReference>
<feature type="binding site" evidence="2">
    <location>
        <position position="344"/>
    </location>
    <ligand>
        <name>Mn(2+)</name>
        <dbReference type="ChEBI" id="CHEBI:29035"/>
        <label>2</label>
    </ligand>
</feature>
<keyword evidence="2" id="KW-0479">Metal-binding</keyword>
<dbReference type="InterPro" id="IPR002933">
    <property type="entry name" value="Peptidase_M20"/>
</dbReference>
<dbReference type="GO" id="GO:0019877">
    <property type="term" value="P:diaminopimelate biosynthetic process"/>
    <property type="evidence" value="ECO:0007669"/>
    <property type="project" value="UniProtKB-ARBA"/>
</dbReference>
<feature type="binding site" evidence="2">
    <location>
        <position position="93"/>
    </location>
    <ligand>
        <name>Mn(2+)</name>
        <dbReference type="ChEBI" id="CHEBI:29035"/>
        <label>2</label>
    </ligand>
</feature>
<dbReference type="PANTHER" id="PTHR11014:SF63">
    <property type="entry name" value="METALLOPEPTIDASE, PUTATIVE (AFU_ORTHOLOGUE AFUA_6G09600)-RELATED"/>
    <property type="match status" value="1"/>
</dbReference>
<dbReference type="InterPro" id="IPR036264">
    <property type="entry name" value="Bact_exopeptidase_dim_dom"/>
</dbReference>
<dbReference type="SUPFAM" id="SSF53187">
    <property type="entry name" value="Zn-dependent exopeptidases"/>
    <property type="match status" value="1"/>
</dbReference>
<evidence type="ECO:0000256" key="2">
    <source>
        <dbReference type="PIRSR" id="PIRSR005962-1"/>
    </source>
</evidence>
<dbReference type="SUPFAM" id="SSF55031">
    <property type="entry name" value="Bacterial exopeptidase dimerisation domain"/>
    <property type="match status" value="1"/>
</dbReference>
<keyword evidence="2" id="KW-0464">Manganese</keyword>
<feature type="binding site" evidence="2">
    <location>
        <position position="152"/>
    </location>
    <ligand>
        <name>Mn(2+)</name>
        <dbReference type="ChEBI" id="CHEBI:29035"/>
        <label>2</label>
    </ligand>
</feature>
<protein>
    <submittedName>
        <fullName evidence="4">Amidohydrolase</fullName>
    </submittedName>
</protein>
<dbReference type="Pfam" id="PF01546">
    <property type="entry name" value="Peptidase_M20"/>
    <property type="match status" value="1"/>
</dbReference>
<keyword evidence="5" id="KW-1185">Reference proteome</keyword>
<dbReference type="NCBIfam" id="TIGR01891">
    <property type="entry name" value="amidohydrolases"/>
    <property type="match status" value="1"/>
</dbReference>
<comment type="cofactor">
    <cofactor evidence="2">
        <name>Mn(2+)</name>
        <dbReference type="ChEBI" id="CHEBI:29035"/>
    </cofactor>
    <text evidence="2">The Mn(2+) ion enhances activity.</text>
</comment>
<dbReference type="RefSeq" id="WP_170077274.1">
    <property type="nucleotide sequence ID" value="NZ_JABAFA010000008.1"/>
</dbReference>
<evidence type="ECO:0000259" key="3">
    <source>
        <dbReference type="Pfam" id="PF07687"/>
    </source>
</evidence>
<name>A0A848B597_9FIRM</name>
<dbReference type="GO" id="GO:0046872">
    <property type="term" value="F:metal ion binding"/>
    <property type="evidence" value="ECO:0007669"/>
    <property type="project" value="UniProtKB-KW"/>
</dbReference>
<dbReference type="EMBL" id="JABAFA010000008">
    <property type="protein sequence ID" value="NMD98666.1"/>
    <property type="molecule type" value="Genomic_DNA"/>
</dbReference>
<feature type="domain" description="Peptidase M20 dimerisation" evidence="3">
    <location>
        <begin position="176"/>
        <end position="272"/>
    </location>
</feature>
<dbReference type="FunFam" id="3.30.70.360:FF:000001">
    <property type="entry name" value="N-acetyldiaminopimelate deacetylase"/>
    <property type="match status" value="1"/>
</dbReference>
<feature type="binding site" evidence="2">
    <location>
        <position position="95"/>
    </location>
    <ligand>
        <name>Mn(2+)</name>
        <dbReference type="ChEBI" id="CHEBI:29035"/>
        <label>2</label>
    </ligand>
</feature>
<dbReference type="GO" id="GO:0050118">
    <property type="term" value="F:N-acetyldiaminopimelate deacetylase activity"/>
    <property type="evidence" value="ECO:0007669"/>
    <property type="project" value="UniProtKB-ARBA"/>
</dbReference>
<dbReference type="AlphaFoldDB" id="A0A848B597"/>
<accession>A0A848B597</accession>
<comment type="caution">
    <text evidence="4">The sequence shown here is derived from an EMBL/GenBank/DDBJ whole genome shotgun (WGS) entry which is preliminary data.</text>
</comment>
<reference evidence="4 5" key="1">
    <citation type="submission" date="2020-04" db="EMBL/GenBank/DDBJ databases">
        <authorList>
            <person name="Hitch T.C.A."/>
            <person name="Wylensek D."/>
            <person name="Clavel T."/>
        </authorList>
    </citation>
    <scope>NUCLEOTIDE SEQUENCE [LARGE SCALE GENOMIC DNA]</scope>
    <source>
        <strain evidence="4 5">PG-130-P53-12</strain>
    </source>
</reference>
<dbReference type="Pfam" id="PF07687">
    <property type="entry name" value="M20_dimer"/>
    <property type="match status" value="1"/>
</dbReference>
<evidence type="ECO:0000313" key="4">
    <source>
        <dbReference type="EMBL" id="NMD98666.1"/>
    </source>
</evidence>